<feature type="compositionally biased region" description="Basic and acidic residues" evidence="1">
    <location>
        <begin position="245"/>
        <end position="256"/>
    </location>
</feature>
<feature type="region of interest" description="Disordered" evidence="1">
    <location>
        <begin position="228"/>
        <end position="257"/>
    </location>
</feature>
<keyword evidence="3" id="KW-1185">Reference proteome</keyword>
<reference evidence="3" key="1">
    <citation type="journal article" date="2019" name="Nat. Commun.">
        <title>Genome-wide association mapping of date palm fruit traits.</title>
        <authorList>
            <person name="Hazzouri K.M."/>
            <person name="Gros-Balthazard M."/>
            <person name="Flowers J.M."/>
            <person name="Copetti D."/>
            <person name="Lemansour A."/>
            <person name="Lebrun M."/>
            <person name="Masmoudi K."/>
            <person name="Ferrand S."/>
            <person name="Dhar M.I."/>
            <person name="Fresquez Z.A."/>
            <person name="Rosas U."/>
            <person name="Zhang J."/>
            <person name="Talag J."/>
            <person name="Lee S."/>
            <person name="Kudrna D."/>
            <person name="Powell R.F."/>
            <person name="Leitch I.J."/>
            <person name="Krueger R.R."/>
            <person name="Wing R.A."/>
            <person name="Amiri K.M.A."/>
            <person name="Purugganan M.D."/>
        </authorList>
    </citation>
    <scope>NUCLEOTIDE SEQUENCE [LARGE SCALE GENOMIC DNA]</scope>
    <source>
        <strain evidence="3">cv. Khalas</strain>
    </source>
</reference>
<evidence type="ECO:0000313" key="4">
    <source>
        <dbReference type="RefSeq" id="XP_038983671.1"/>
    </source>
</evidence>
<dbReference type="Pfam" id="PF22936">
    <property type="entry name" value="Pol_BBD"/>
    <property type="match status" value="1"/>
</dbReference>
<dbReference type="KEGG" id="pda:120111184"/>
<gene>
    <name evidence="4" type="primary">LOC120111184</name>
</gene>
<evidence type="ECO:0000256" key="1">
    <source>
        <dbReference type="SAM" id="MobiDB-lite"/>
    </source>
</evidence>
<dbReference type="PANTHER" id="PTHR35317">
    <property type="entry name" value="OS04G0629600 PROTEIN"/>
    <property type="match status" value="1"/>
</dbReference>
<dbReference type="InterPro" id="IPR054722">
    <property type="entry name" value="PolX-like_BBD"/>
</dbReference>
<dbReference type="Pfam" id="PF14223">
    <property type="entry name" value="Retrotran_gag_2"/>
    <property type="match status" value="1"/>
</dbReference>
<dbReference type="PANTHER" id="PTHR35317:SF35">
    <property type="entry name" value="DUF4219 DOMAIN-CONTAINING PROTEIN"/>
    <property type="match status" value="1"/>
</dbReference>
<dbReference type="AlphaFoldDB" id="A0A8B9AAF9"/>
<reference evidence="4" key="2">
    <citation type="submission" date="2025-08" db="UniProtKB">
        <authorList>
            <consortium name="RefSeq"/>
        </authorList>
    </citation>
    <scope>IDENTIFICATION</scope>
    <source>
        <tissue evidence="4">Young leaves</tissue>
    </source>
</reference>
<organism evidence="3 4">
    <name type="scientific">Phoenix dactylifera</name>
    <name type="common">Date palm</name>
    <dbReference type="NCBI Taxonomy" id="42345"/>
    <lineage>
        <taxon>Eukaryota</taxon>
        <taxon>Viridiplantae</taxon>
        <taxon>Streptophyta</taxon>
        <taxon>Embryophyta</taxon>
        <taxon>Tracheophyta</taxon>
        <taxon>Spermatophyta</taxon>
        <taxon>Magnoliopsida</taxon>
        <taxon>Liliopsida</taxon>
        <taxon>Arecaceae</taxon>
        <taxon>Coryphoideae</taxon>
        <taxon>Phoeniceae</taxon>
        <taxon>Phoenix</taxon>
    </lineage>
</organism>
<protein>
    <submittedName>
        <fullName evidence="4">Uncharacterized protein LOC120111184</fullName>
    </submittedName>
</protein>
<dbReference type="OrthoDB" id="8063676at2759"/>
<accession>A0A8B9AAF9</accession>
<evidence type="ECO:0000313" key="3">
    <source>
        <dbReference type="Proteomes" id="UP000228380"/>
    </source>
</evidence>
<dbReference type="RefSeq" id="XP_038983671.1">
    <property type="nucleotide sequence ID" value="XM_039127743.1"/>
</dbReference>
<evidence type="ECO:0000259" key="2">
    <source>
        <dbReference type="Pfam" id="PF22936"/>
    </source>
</evidence>
<feature type="domain" description="Retrovirus-related Pol polyprotein from transposon TNT 1-94-like beta-barrel" evidence="2">
    <location>
        <begin position="258"/>
        <end position="313"/>
    </location>
</feature>
<proteinExistence type="predicted"/>
<name>A0A8B9AAF9_PHODC</name>
<dbReference type="GeneID" id="120111184"/>
<sequence>MASSAAENPAPSFSVIPVFGGENYEFWKVKMRTLLLSEGLWNIVEKGFEDPDDESGLSDAQRKRLDANRMTDARALSKIQNGVSPTIFPRIIRANTAKQAWETLQREFQGDSKAITVKLQFLRREFENLKMKQSESVKDYFSRVINVVNQMKTYGEDISDQKIVEKILISLPEKYDYIVVAIEESKDLSTLSVEQLMGSLESHEQRRQCRSDQSIESAFQSKLNLKPQRSFKKGDSSNQQRRWKKNDSKKEERKYETVTPKVRLGNGAIVQAKGKGSIAVETRKGTKHVHDVLLVPNLEQNLLSVGQLVENGYRLCFKDDGCIIYDRKNKTMAIASVKMTKNRNFFIEFKYESVSAFKGEVVEDSWLYMA</sequence>
<dbReference type="Proteomes" id="UP000228380">
    <property type="component" value="Chromosome 6"/>
</dbReference>